<dbReference type="OrthoDB" id="1434620at2"/>
<dbReference type="Gene3D" id="3.40.30.10">
    <property type="entry name" value="Glutaredoxin"/>
    <property type="match status" value="1"/>
</dbReference>
<protein>
    <submittedName>
        <fullName evidence="1">Arsenate reductase, glutaredoxin family</fullName>
    </submittedName>
</protein>
<dbReference type="Proteomes" id="UP000199109">
    <property type="component" value="Unassembled WGS sequence"/>
</dbReference>
<dbReference type="AlphaFoldDB" id="A0A1G7GBI5"/>
<organism evidence="1 2">
    <name type="scientific">Pricia antarctica</name>
    <dbReference type="NCBI Taxonomy" id="641691"/>
    <lineage>
        <taxon>Bacteria</taxon>
        <taxon>Pseudomonadati</taxon>
        <taxon>Bacteroidota</taxon>
        <taxon>Flavobacteriia</taxon>
        <taxon>Flavobacteriales</taxon>
        <taxon>Flavobacteriaceae</taxon>
        <taxon>Pricia</taxon>
    </lineage>
</organism>
<keyword evidence="2" id="KW-1185">Reference proteome</keyword>
<sequence length="137" mass="15283">MGVIAKDGNQITLYYNSETSLGKQTYPYVKSAEKDILAVDISKTTVTGTQWAELADNLKIPIKDLVDQDHPNFVEVYGKDKVDLDENDWFRVLEKTPSVLTCAIVVDGKKTIPIKSPSDFVKYIEDDSAGLEETPKL</sequence>
<dbReference type="InterPro" id="IPR036249">
    <property type="entry name" value="Thioredoxin-like_sf"/>
</dbReference>
<proteinExistence type="predicted"/>
<evidence type="ECO:0000313" key="1">
    <source>
        <dbReference type="EMBL" id="SDE85471.1"/>
    </source>
</evidence>
<accession>A0A1G7GBI5</accession>
<dbReference type="STRING" id="641691.SAMN05421636_10859"/>
<reference evidence="1 2" key="1">
    <citation type="submission" date="2016-10" db="EMBL/GenBank/DDBJ databases">
        <authorList>
            <person name="de Groot N.N."/>
        </authorList>
    </citation>
    <scope>NUCLEOTIDE SEQUENCE [LARGE SCALE GENOMIC DNA]</scope>
    <source>
        <strain evidence="1 2">DSM 23421</strain>
    </source>
</reference>
<dbReference type="RefSeq" id="WP_091871290.1">
    <property type="nucleotide sequence ID" value="NZ_FNAO01000008.1"/>
</dbReference>
<name>A0A1G7GBI5_9FLAO</name>
<dbReference type="EMBL" id="FNAO01000008">
    <property type="protein sequence ID" value="SDE85471.1"/>
    <property type="molecule type" value="Genomic_DNA"/>
</dbReference>
<gene>
    <name evidence="1" type="ORF">SAMN05421636_10859</name>
</gene>
<evidence type="ECO:0000313" key="2">
    <source>
        <dbReference type="Proteomes" id="UP000199109"/>
    </source>
</evidence>
<dbReference type="SUPFAM" id="SSF52833">
    <property type="entry name" value="Thioredoxin-like"/>
    <property type="match status" value="1"/>
</dbReference>